<keyword evidence="1" id="KW-0479">Metal-binding</keyword>
<dbReference type="AlphaFoldDB" id="A0A835RRA0"/>
<dbReference type="SUPFAM" id="SSF57903">
    <property type="entry name" value="FYVE/PHD zinc finger"/>
    <property type="match status" value="1"/>
</dbReference>
<dbReference type="InterPro" id="IPR019786">
    <property type="entry name" value="Zinc_finger_PHD-type_CS"/>
</dbReference>
<dbReference type="Gene3D" id="3.30.40.10">
    <property type="entry name" value="Zinc/RING finger domain, C3HC4 (zinc finger)"/>
    <property type="match status" value="1"/>
</dbReference>
<protein>
    <recommendedName>
        <fullName evidence="6">Zinc finger PHD-type domain-containing protein</fullName>
    </recommendedName>
</protein>
<gene>
    <name evidence="7" type="ORF">HPP92_001195</name>
</gene>
<keyword evidence="3" id="KW-0862">Zinc</keyword>
<dbReference type="Pfam" id="PF25565">
    <property type="entry name" value="Ubiquitin_At1g33420"/>
    <property type="match status" value="1"/>
</dbReference>
<evidence type="ECO:0000256" key="2">
    <source>
        <dbReference type="ARBA" id="ARBA00022771"/>
    </source>
</evidence>
<dbReference type="SMART" id="SM00249">
    <property type="entry name" value="PHD"/>
    <property type="match status" value="1"/>
</dbReference>
<dbReference type="EMBL" id="JADCNL010000001">
    <property type="protein sequence ID" value="KAG0496504.1"/>
    <property type="molecule type" value="Genomic_DNA"/>
</dbReference>
<keyword evidence="8" id="KW-1185">Reference proteome</keyword>
<sequence length="710" mass="79251">MVVNGRPVKRAKRRVTADLYDFFSFPSDGASEDLDGPFRSNVQVFLSRHARLLPPPSILPSLPPPASGHLLTWRLGFGVGDSVAGDGDDSLSPSRSDTAPTVELDVVEEDVPRSKSVYCDQCRVGGWSGHPVCRKRYHFIIRNTANPFSTCNLKCPCCGALVQRMDSRCNSCNYEITAEILEDWAHHQLEDPTHLLHGLVHSNGYGHLLRVNGRDGGSRYLTGSDIMGFWDRLCKMLRVRKVTVMDISKKHGMEYRLLNGVTVGQSWYGRWGYKFGTGSFGVTAIAYQEALDTLANLPLSLFSLARSERTSLQNTIALYCSISDKQLLTLRDLFRYMSHLLHEARDHAHYIASPNSKLPWSAIQGVLSAWSKQEVERAEEVMLKVLRAVGGSHWVTWRALRGSAIGSVGSPELLDYCLKGLGGKLTDDRMVVQSRCNADTNAIEFRLESLEVLVADVQRGVLKLSFDHVLRDLKSLYDSILDPVNMLQFRPKALRETILRSATKILDCKHFVKHYDESLTHLPPSTPQLLHIWCNVELFDEPPDYINPPPELVILSANATATDLKLQAAKAFRETYIAFQRYQPEQVVGYNEINRIVDTKGAVLIRGRCLAGEGKLDRFRMERGTESWVVDCPCGAGDDDGERMMACDICGVWQHTRCAGINDLERVPDKFICVKCTGCCIAPSHKPGAEKKKVLKVTISNGRCNGLLTS</sequence>
<evidence type="ECO:0000256" key="1">
    <source>
        <dbReference type="ARBA" id="ARBA00022723"/>
    </source>
</evidence>
<evidence type="ECO:0000256" key="4">
    <source>
        <dbReference type="ARBA" id="ARBA00023015"/>
    </source>
</evidence>
<evidence type="ECO:0000256" key="3">
    <source>
        <dbReference type="ARBA" id="ARBA00022833"/>
    </source>
</evidence>
<dbReference type="InterPro" id="IPR011011">
    <property type="entry name" value="Znf_FYVE_PHD"/>
</dbReference>
<dbReference type="InterPro" id="IPR059080">
    <property type="entry name" value="WHD_PTC1"/>
</dbReference>
<evidence type="ECO:0000256" key="5">
    <source>
        <dbReference type="ARBA" id="ARBA00023163"/>
    </source>
</evidence>
<proteinExistence type="predicted"/>
<dbReference type="OrthoDB" id="410044at2759"/>
<organism evidence="7 8">
    <name type="scientific">Vanilla planifolia</name>
    <name type="common">Vanilla</name>
    <dbReference type="NCBI Taxonomy" id="51239"/>
    <lineage>
        <taxon>Eukaryota</taxon>
        <taxon>Viridiplantae</taxon>
        <taxon>Streptophyta</taxon>
        <taxon>Embryophyta</taxon>
        <taxon>Tracheophyta</taxon>
        <taxon>Spermatophyta</taxon>
        <taxon>Magnoliopsida</taxon>
        <taxon>Liliopsida</taxon>
        <taxon>Asparagales</taxon>
        <taxon>Orchidaceae</taxon>
        <taxon>Vanilloideae</taxon>
        <taxon>Vanilleae</taxon>
        <taxon>Vanilla</taxon>
    </lineage>
</organism>
<dbReference type="GO" id="GO:0008270">
    <property type="term" value="F:zinc ion binding"/>
    <property type="evidence" value="ECO:0007669"/>
    <property type="project" value="UniProtKB-KW"/>
</dbReference>
<accession>A0A835RRA0</accession>
<dbReference type="Pfam" id="PF00628">
    <property type="entry name" value="PHD"/>
    <property type="match status" value="1"/>
</dbReference>
<dbReference type="InterPro" id="IPR019787">
    <property type="entry name" value="Znf_PHD-finger"/>
</dbReference>
<dbReference type="InterPro" id="IPR013083">
    <property type="entry name" value="Znf_RING/FYVE/PHD"/>
</dbReference>
<reference evidence="7 8" key="1">
    <citation type="journal article" date="2020" name="Nat. Food">
        <title>A phased Vanilla planifolia genome enables genetic improvement of flavour and production.</title>
        <authorList>
            <person name="Hasing T."/>
            <person name="Tang H."/>
            <person name="Brym M."/>
            <person name="Khazi F."/>
            <person name="Huang T."/>
            <person name="Chambers A.H."/>
        </authorList>
    </citation>
    <scope>NUCLEOTIDE SEQUENCE [LARGE SCALE GENOMIC DNA]</scope>
    <source>
        <tissue evidence="7">Leaf</tissue>
    </source>
</reference>
<keyword evidence="2" id="KW-0863">Zinc-finger</keyword>
<feature type="domain" description="Zinc finger PHD-type" evidence="6">
    <location>
        <begin position="631"/>
        <end position="677"/>
    </location>
</feature>
<name>A0A835RRA0_VANPL</name>
<dbReference type="InterPro" id="IPR001965">
    <property type="entry name" value="Znf_PHD"/>
</dbReference>
<keyword evidence="4" id="KW-0805">Transcription regulation</keyword>
<dbReference type="InterPro" id="IPR058054">
    <property type="entry name" value="Znf_MS1-like"/>
</dbReference>
<dbReference type="Pfam" id="PF25874">
    <property type="entry name" value="WHD_plant_repro"/>
    <property type="match status" value="1"/>
</dbReference>
<dbReference type="CDD" id="cd15556">
    <property type="entry name" value="PHD_MMD1_like"/>
    <property type="match status" value="1"/>
</dbReference>
<evidence type="ECO:0000259" key="6">
    <source>
        <dbReference type="SMART" id="SM00249"/>
    </source>
</evidence>
<comment type="caution">
    <text evidence="7">The sequence shown here is derived from an EMBL/GenBank/DDBJ whole genome shotgun (WGS) entry which is preliminary data.</text>
</comment>
<dbReference type="PANTHER" id="PTHR46201">
    <property type="entry name" value="PHD FINGER PROTEIN MALE MEIOCYTE DEATH 1-RELATED"/>
    <property type="match status" value="1"/>
</dbReference>
<dbReference type="PROSITE" id="PS01359">
    <property type="entry name" value="ZF_PHD_1"/>
    <property type="match status" value="1"/>
</dbReference>
<evidence type="ECO:0000313" key="8">
    <source>
        <dbReference type="Proteomes" id="UP000636800"/>
    </source>
</evidence>
<evidence type="ECO:0000313" key="7">
    <source>
        <dbReference type="EMBL" id="KAG0496504.1"/>
    </source>
</evidence>
<dbReference type="PANTHER" id="PTHR46201:SF3">
    <property type="entry name" value="OS01G0877500 PROTEIN"/>
    <property type="match status" value="1"/>
</dbReference>
<keyword evidence="5" id="KW-0804">Transcription</keyword>
<dbReference type="Proteomes" id="UP000636800">
    <property type="component" value="Chromosome 1"/>
</dbReference>
<dbReference type="InterPro" id="IPR057765">
    <property type="entry name" value="MS1-like_ubiquitin"/>
</dbReference>